<organism evidence="2 3">
    <name type="scientific">Xiphophorus maculatus</name>
    <name type="common">Southern platyfish</name>
    <name type="synonym">Platypoecilus maculatus</name>
    <dbReference type="NCBI Taxonomy" id="8083"/>
    <lineage>
        <taxon>Eukaryota</taxon>
        <taxon>Metazoa</taxon>
        <taxon>Chordata</taxon>
        <taxon>Craniata</taxon>
        <taxon>Vertebrata</taxon>
        <taxon>Euteleostomi</taxon>
        <taxon>Actinopterygii</taxon>
        <taxon>Neopterygii</taxon>
        <taxon>Teleostei</taxon>
        <taxon>Neoteleostei</taxon>
        <taxon>Acanthomorphata</taxon>
        <taxon>Ovalentaria</taxon>
        <taxon>Atherinomorphae</taxon>
        <taxon>Cyprinodontiformes</taxon>
        <taxon>Poeciliidae</taxon>
        <taxon>Poeciliinae</taxon>
        <taxon>Xiphophorus</taxon>
    </lineage>
</organism>
<comment type="similarity">
    <text evidence="1">Belongs to the PC-esterase family.</text>
</comment>
<reference evidence="2" key="4">
    <citation type="submission" date="2025-09" db="UniProtKB">
        <authorList>
            <consortium name="Ensembl"/>
        </authorList>
    </citation>
    <scope>IDENTIFICATION</scope>
    <source>
        <strain evidence="2">JP 163 A</strain>
    </source>
</reference>
<name>A0A3B5PWF5_XIPMA</name>
<evidence type="ECO:0000313" key="3">
    <source>
        <dbReference type="Proteomes" id="UP000002852"/>
    </source>
</evidence>
<dbReference type="PANTHER" id="PTHR14469">
    <property type="entry name" value="SARCOMA ANTIGEN NY-SAR-23"/>
    <property type="match status" value="1"/>
</dbReference>
<dbReference type="InParanoid" id="A0A3B5PWF5"/>
<evidence type="ECO:0000313" key="2">
    <source>
        <dbReference type="Ensembl" id="ENSXMAP00000022339.1"/>
    </source>
</evidence>
<dbReference type="OMA" id="KTIACHN"/>
<reference evidence="2" key="3">
    <citation type="submission" date="2025-08" db="UniProtKB">
        <authorList>
            <consortium name="Ensembl"/>
        </authorList>
    </citation>
    <scope>IDENTIFICATION</scope>
    <source>
        <strain evidence="2">JP 163 A</strain>
    </source>
</reference>
<protein>
    <submittedName>
        <fullName evidence="2">Family with sequence similarity 113</fullName>
    </submittedName>
</protein>
<dbReference type="AlphaFoldDB" id="A0A3B5PWF5"/>
<sequence length="346" mass="40165">MVTKSQARQLLHNKFVVILGGSVQRSMYKDLVVLLQTDHHLTLSQLKSKGEFSFEKDTLVEGGCLGPMTNGTKYKEVRQYRSSHHLLRYYFLTRIHSPYMKSILEDFRHGLKPDVVIVSSCVWDLTRYGLQSVAEYKENLIRFFSEIKTIACHNCLIVWVLAMLLGSKIKGGFLAPEVSHLGPMLHYDIIDLADFIGLDVVYLHFYFRHSLHHHMISSLLLRHVADAWGVELYSRPQQGQHTISLHHRGGLERCQIAPHWFFQRPPPHSGLKTKTELAQFDLHNASCMKYYLYLLCRYIKIFIQVFTPELPQSCWSHRKWQHSDTLDRFQLPPPITGEAQVSCLHI</sequence>
<dbReference type="Proteomes" id="UP000002852">
    <property type="component" value="Unassembled WGS sequence"/>
</dbReference>
<dbReference type="GeneTree" id="ENSGT00390000002231"/>
<dbReference type="PANTHER" id="PTHR14469:SF0">
    <property type="entry name" value="FAMILY WITH SEQUENCE SIMILARITY 113"/>
    <property type="match status" value="1"/>
</dbReference>
<keyword evidence="3" id="KW-1185">Reference proteome</keyword>
<dbReference type="Ensembl" id="ENSXMAT00000023998.1">
    <property type="protein sequence ID" value="ENSXMAP00000022339.1"/>
    <property type="gene ID" value="ENSXMAG00000025606.1"/>
</dbReference>
<dbReference type="SUPFAM" id="SSF52266">
    <property type="entry name" value="SGNH hydrolase"/>
    <property type="match status" value="1"/>
</dbReference>
<reference evidence="3" key="2">
    <citation type="journal article" date="2013" name="Nat. Genet.">
        <title>The genome of the platyfish, Xiphophorus maculatus, provides insights into evolutionary adaptation and several complex traits.</title>
        <authorList>
            <person name="Schartl M."/>
            <person name="Walter R.B."/>
            <person name="Shen Y."/>
            <person name="Garcia T."/>
            <person name="Catchen J."/>
            <person name="Amores A."/>
            <person name="Braasch I."/>
            <person name="Chalopin D."/>
            <person name="Volff J.N."/>
            <person name="Lesch K.P."/>
            <person name="Bisazza A."/>
            <person name="Minx P."/>
            <person name="Hillier L."/>
            <person name="Wilson R.K."/>
            <person name="Fuerstenberg S."/>
            <person name="Boore J."/>
            <person name="Searle S."/>
            <person name="Postlethwait J.H."/>
            <person name="Warren W.C."/>
        </authorList>
    </citation>
    <scope>NUCLEOTIDE SEQUENCE [LARGE SCALE GENOMIC DNA]</scope>
    <source>
        <strain evidence="3">JP 163 A</strain>
    </source>
</reference>
<proteinExistence type="inferred from homology"/>
<evidence type="ECO:0000256" key="1">
    <source>
        <dbReference type="ARBA" id="ARBA00037957"/>
    </source>
</evidence>
<dbReference type="STRING" id="8083.ENSXMAP00000022339"/>
<reference evidence="3" key="1">
    <citation type="submission" date="2012-01" db="EMBL/GenBank/DDBJ databases">
        <authorList>
            <person name="Walter R."/>
            <person name="Schartl M."/>
            <person name="Warren W."/>
        </authorList>
    </citation>
    <scope>NUCLEOTIDE SEQUENCE [LARGE SCALE GENOMIC DNA]</scope>
    <source>
        <strain evidence="3">JP 163 A</strain>
    </source>
</reference>
<accession>A0A3B5PWF5</accession>